<dbReference type="EMBL" id="SACQ01000006">
    <property type="protein sequence ID" value="RVU30044.1"/>
    <property type="molecule type" value="Genomic_DNA"/>
</dbReference>
<protein>
    <submittedName>
        <fullName evidence="2">DUF945 family protein</fullName>
    </submittedName>
</protein>
<reference evidence="2 3" key="1">
    <citation type="submission" date="2019-01" db="EMBL/GenBank/DDBJ databases">
        <authorList>
            <person name="Chen W.-M."/>
        </authorList>
    </citation>
    <scope>NUCLEOTIDE SEQUENCE [LARGE SCALE GENOMIC DNA]</scope>
    <source>
        <strain evidence="2 3">HPM-16</strain>
    </source>
</reference>
<dbReference type="Proteomes" id="UP000282818">
    <property type="component" value="Unassembled WGS sequence"/>
</dbReference>
<feature type="transmembrane region" description="Helical" evidence="1">
    <location>
        <begin position="12"/>
        <end position="33"/>
    </location>
</feature>
<name>A0A437Q6A9_9GAMM</name>
<sequence>MRRRTRRRLRKLRRVMGYVTVAAVLVYFGGVYMTSQKVSLTVESQTKQLTEQLAPFGAFSVTGQSGLFSSEYELSLLVDTLPDPFNSWLRSGEVVTLALRVSHGFFSAHSRVEILPGVLRERLAFYQDNPQQVPFEIAATHRLSPFDTRLIEALRIKTDAFTLSTDSARGHLGEIGISYYHRGSRLQSMFKVDELTLVGEQGELSLQDIHGNQSGLLDHDGRFAELEGLIRVETATFDQVTTKTEVSGAEVDLFQKREAQTLRSDIDLLFTSAVVSTPGALSRKFDLFRADLAVETPHLGAERLVSFLGSFTEGGPSAQLEQWLASGAEMTLKETIVSVGGSRIEASGSGRVGAGDGRLGPRTQAKGSLRMEQTLAPWLQEVAGIDMGQLALDGWMSEKGSNYISRIVFSEEIVTVNGKHFDLSAENPLEENESGVASSD</sequence>
<accession>A0A437Q6A9</accession>
<gene>
    <name evidence="2" type="ORF">EOE65_13405</name>
</gene>
<keyword evidence="1" id="KW-0472">Membrane</keyword>
<keyword evidence="1" id="KW-1133">Transmembrane helix</keyword>
<dbReference type="Pfam" id="PF06097">
    <property type="entry name" value="DUF945"/>
    <property type="match status" value="1"/>
</dbReference>
<dbReference type="RefSeq" id="WP_127694829.1">
    <property type="nucleotide sequence ID" value="NZ_SACQ01000006.1"/>
</dbReference>
<organism evidence="2 3">
    <name type="scientific">Neptunomonas marina</name>
    <dbReference type="NCBI Taxonomy" id="1815562"/>
    <lineage>
        <taxon>Bacteria</taxon>
        <taxon>Pseudomonadati</taxon>
        <taxon>Pseudomonadota</taxon>
        <taxon>Gammaproteobacteria</taxon>
        <taxon>Oceanospirillales</taxon>
        <taxon>Oceanospirillaceae</taxon>
        <taxon>Neptunomonas</taxon>
    </lineage>
</organism>
<comment type="caution">
    <text evidence="2">The sequence shown here is derived from an EMBL/GenBank/DDBJ whole genome shotgun (WGS) entry which is preliminary data.</text>
</comment>
<evidence type="ECO:0000256" key="1">
    <source>
        <dbReference type="SAM" id="Phobius"/>
    </source>
</evidence>
<dbReference type="InterPro" id="IPR010352">
    <property type="entry name" value="DUF945"/>
</dbReference>
<evidence type="ECO:0000313" key="3">
    <source>
        <dbReference type="Proteomes" id="UP000282818"/>
    </source>
</evidence>
<keyword evidence="3" id="KW-1185">Reference proteome</keyword>
<dbReference type="AlphaFoldDB" id="A0A437Q6A9"/>
<proteinExistence type="predicted"/>
<keyword evidence="1" id="KW-0812">Transmembrane</keyword>
<evidence type="ECO:0000313" key="2">
    <source>
        <dbReference type="EMBL" id="RVU30044.1"/>
    </source>
</evidence>